<dbReference type="SUPFAM" id="SSF47413">
    <property type="entry name" value="lambda repressor-like DNA-binding domains"/>
    <property type="match status" value="1"/>
</dbReference>
<dbReference type="PANTHER" id="PTHR46558">
    <property type="entry name" value="TRACRIPTIONAL REGULATORY PROTEIN-RELATED-RELATED"/>
    <property type="match status" value="1"/>
</dbReference>
<feature type="domain" description="HTH cro/C1-type" evidence="2">
    <location>
        <begin position="29"/>
        <end position="83"/>
    </location>
</feature>
<evidence type="ECO:0000256" key="1">
    <source>
        <dbReference type="ARBA" id="ARBA00023125"/>
    </source>
</evidence>
<name>A0A252F2J3_9FIRM</name>
<reference evidence="3 4" key="1">
    <citation type="submission" date="2017-05" db="EMBL/GenBank/DDBJ databases">
        <title>Butyricicoccus porcorum sp. nov. a butyrate-producing bacterium from the swine intestinal tract.</title>
        <authorList>
            <person name="Trachsel J."/>
            <person name="Humphrey S."/>
            <person name="Allen H.K."/>
        </authorList>
    </citation>
    <scope>NUCLEOTIDE SEQUENCE [LARGE SCALE GENOMIC DNA]</scope>
    <source>
        <strain evidence="3">BB10</strain>
    </source>
</reference>
<dbReference type="Pfam" id="PF01381">
    <property type="entry name" value="HTH_3"/>
    <property type="match status" value="1"/>
</dbReference>
<evidence type="ECO:0000313" key="3">
    <source>
        <dbReference type="EMBL" id="OUM20025.1"/>
    </source>
</evidence>
<dbReference type="GO" id="GO:0003677">
    <property type="term" value="F:DNA binding"/>
    <property type="evidence" value="ECO:0007669"/>
    <property type="project" value="UniProtKB-KW"/>
</dbReference>
<dbReference type="Proteomes" id="UP000194903">
    <property type="component" value="Unassembled WGS sequence"/>
</dbReference>
<dbReference type="RefSeq" id="WP_087020690.1">
    <property type="nucleotide sequence ID" value="NZ_NHOC01000008.1"/>
</dbReference>
<comment type="caution">
    <text evidence="3">The sequence shown here is derived from an EMBL/GenBank/DDBJ whole genome shotgun (WGS) entry which is preliminary data.</text>
</comment>
<dbReference type="AlphaFoldDB" id="A0A252F2J3"/>
<dbReference type="CDD" id="cd00093">
    <property type="entry name" value="HTH_XRE"/>
    <property type="match status" value="1"/>
</dbReference>
<accession>A0A252F2J3</accession>
<evidence type="ECO:0000313" key="4">
    <source>
        <dbReference type="Proteomes" id="UP000194903"/>
    </source>
</evidence>
<dbReference type="InterPro" id="IPR001387">
    <property type="entry name" value="Cro/C1-type_HTH"/>
</dbReference>
<evidence type="ECO:0000259" key="2">
    <source>
        <dbReference type="PROSITE" id="PS50943"/>
    </source>
</evidence>
<protein>
    <recommendedName>
        <fullName evidence="2">HTH cro/C1-type domain-containing protein</fullName>
    </recommendedName>
</protein>
<dbReference type="PANTHER" id="PTHR46558:SF11">
    <property type="entry name" value="HTH-TYPE TRANSCRIPTIONAL REGULATOR XRE"/>
    <property type="match status" value="1"/>
</dbReference>
<dbReference type="SMART" id="SM00530">
    <property type="entry name" value="HTH_XRE"/>
    <property type="match status" value="1"/>
</dbReference>
<sequence>MPFILTLCEWSVIIMPRKLAKGGERMLKIGAARKEAGITQLELSKILNISRSTISMWESGASNPTVEMLPDIARALHCTIDELFP</sequence>
<dbReference type="EMBL" id="NHOC01000008">
    <property type="protein sequence ID" value="OUM20025.1"/>
    <property type="molecule type" value="Genomic_DNA"/>
</dbReference>
<proteinExistence type="predicted"/>
<gene>
    <name evidence="3" type="ORF">CBW42_09790</name>
</gene>
<dbReference type="PROSITE" id="PS50943">
    <property type="entry name" value="HTH_CROC1"/>
    <property type="match status" value="1"/>
</dbReference>
<keyword evidence="1" id="KW-0238">DNA-binding</keyword>
<dbReference type="Gene3D" id="1.10.260.40">
    <property type="entry name" value="lambda repressor-like DNA-binding domains"/>
    <property type="match status" value="1"/>
</dbReference>
<dbReference type="InterPro" id="IPR010982">
    <property type="entry name" value="Lambda_DNA-bd_dom_sf"/>
</dbReference>
<organism evidence="3 4">
    <name type="scientific">Butyricicoccus porcorum</name>
    <dbReference type="NCBI Taxonomy" id="1945634"/>
    <lineage>
        <taxon>Bacteria</taxon>
        <taxon>Bacillati</taxon>
        <taxon>Bacillota</taxon>
        <taxon>Clostridia</taxon>
        <taxon>Eubacteriales</taxon>
        <taxon>Butyricicoccaceae</taxon>
        <taxon>Butyricicoccus</taxon>
    </lineage>
</organism>
<keyword evidence="4" id="KW-1185">Reference proteome</keyword>